<dbReference type="InterPro" id="IPR004095">
    <property type="entry name" value="TGS"/>
</dbReference>
<dbReference type="EMBL" id="QENZ01000004">
    <property type="protein sequence ID" value="PVX51015.1"/>
    <property type="molecule type" value="Genomic_DNA"/>
</dbReference>
<evidence type="ECO:0000256" key="1">
    <source>
        <dbReference type="ARBA" id="ARBA00007476"/>
    </source>
</evidence>
<dbReference type="PANTHER" id="PTHR21262:SF31">
    <property type="entry name" value="GTP PYROPHOSPHOKINASE"/>
    <property type="match status" value="1"/>
</dbReference>
<dbReference type="InterPro" id="IPR033655">
    <property type="entry name" value="TGS_RelA/SpoT"/>
</dbReference>
<dbReference type="Pfam" id="PF13291">
    <property type="entry name" value="ACT_4"/>
    <property type="match status" value="1"/>
</dbReference>
<dbReference type="InterPro" id="IPR012675">
    <property type="entry name" value="Beta-grasp_dom_sf"/>
</dbReference>
<dbReference type="SUPFAM" id="SSF81271">
    <property type="entry name" value="TGS-like"/>
    <property type="match status" value="1"/>
</dbReference>
<dbReference type="FunFam" id="3.10.20.30:FF:000002">
    <property type="entry name" value="GTP pyrophosphokinase (RelA/SpoT)"/>
    <property type="match status" value="1"/>
</dbReference>
<gene>
    <name evidence="3" type="ORF">C7377_1348</name>
</gene>
<dbReference type="InterPro" id="IPR043519">
    <property type="entry name" value="NT_sf"/>
</dbReference>
<dbReference type="Pfam" id="PF13328">
    <property type="entry name" value="HD_4"/>
    <property type="match status" value="1"/>
</dbReference>
<dbReference type="Gene3D" id="3.30.460.10">
    <property type="entry name" value="Beta Polymerase, domain 2"/>
    <property type="match status" value="1"/>
</dbReference>
<dbReference type="InterPro" id="IPR045600">
    <property type="entry name" value="RelA/SpoT_AH_RIS"/>
</dbReference>
<dbReference type="SUPFAM" id="SSF81301">
    <property type="entry name" value="Nucleotidyltransferase"/>
    <property type="match status" value="1"/>
</dbReference>
<dbReference type="Gene3D" id="3.30.70.260">
    <property type="match status" value="1"/>
</dbReference>
<dbReference type="GO" id="GO:0005886">
    <property type="term" value="C:plasma membrane"/>
    <property type="evidence" value="ECO:0007669"/>
    <property type="project" value="TreeGrafter"/>
</dbReference>
<dbReference type="PANTHER" id="PTHR21262">
    <property type="entry name" value="GUANOSINE-3',5'-BIS DIPHOSPHATE 3'-PYROPHOSPHOHYDROLASE"/>
    <property type="match status" value="1"/>
</dbReference>
<organism evidence="3 4">
    <name type="scientific">Balneicella halophila</name>
    <dbReference type="NCBI Taxonomy" id="1537566"/>
    <lineage>
        <taxon>Bacteria</taxon>
        <taxon>Pseudomonadati</taxon>
        <taxon>Bacteroidota</taxon>
        <taxon>Bacteroidia</taxon>
        <taxon>Bacteroidales</taxon>
        <taxon>Balneicellaceae</taxon>
        <taxon>Balneicella</taxon>
    </lineage>
</organism>
<dbReference type="GO" id="GO:0016301">
    <property type="term" value="F:kinase activity"/>
    <property type="evidence" value="ECO:0007669"/>
    <property type="project" value="UniProtKB-KW"/>
</dbReference>
<dbReference type="OrthoDB" id="9805041at2"/>
<dbReference type="Pfam" id="PF04607">
    <property type="entry name" value="RelA_SpoT"/>
    <property type="match status" value="1"/>
</dbReference>
<dbReference type="Pfam" id="PF02824">
    <property type="entry name" value="TGS"/>
    <property type="match status" value="1"/>
</dbReference>
<dbReference type="RefSeq" id="WP_116496560.1">
    <property type="nucleotide sequence ID" value="NZ_QENZ01000004.1"/>
</dbReference>
<proteinExistence type="inferred from homology"/>
<dbReference type="PROSITE" id="PS51880">
    <property type="entry name" value="TGS"/>
    <property type="match status" value="1"/>
</dbReference>
<evidence type="ECO:0000313" key="3">
    <source>
        <dbReference type="EMBL" id="PVX51015.1"/>
    </source>
</evidence>
<dbReference type="InterPro" id="IPR007685">
    <property type="entry name" value="RelA_SpoT"/>
</dbReference>
<dbReference type="AlphaFoldDB" id="A0A7L4UPG2"/>
<evidence type="ECO:0000313" key="4">
    <source>
        <dbReference type="Proteomes" id="UP000251835"/>
    </source>
</evidence>
<dbReference type="Proteomes" id="UP000251835">
    <property type="component" value="Unassembled WGS sequence"/>
</dbReference>
<name>A0A7L4UPG2_BALHA</name>
<evidence type="ECO:0000259" key="2">
    <source>
        <dbReference type="PROSITE" id="PS51880"/>
    </source>
</evidence>
<dbReference type="SUPFAM" id="SSF109604">
    <property type="entry name" value="HD-domain/PDEase-like"/>
    <property type="match status" value="1"/>
</dbReference>
<keyword evidence="3" id="KW-0418">Kinase</keyword>
<dbReference type="SMART" id="SM00954">
    <property type="entry name" value="RelA_SpoT"/>
    <property type="match status" value="1"/>
</dbReference>
<dbReference type="CDD" id="cd05399">
    <property type="entry name" value="NT_Rel-Spo_like"/>
    <property type="match status" value="1"/>
</dbReference>
<accession>A0A7L4UPG2</accession>
<dbReference type="InterPro" id="IPR012676">
    <property type="entry name" value="TGS-like"/>
</dbReference>
<keyword evidence="3" id="KW-0808">Transferase</keyword>
<dbReference type="Gene3D" id="3.10.20.30">
    <property type="match status" value="1"/>
</dbReference>
<sequence>MEWREELHKIIIANSKGSTSTDEKLLRKTLALLQELTDDEQEGKALKLAVSVTTELGLGSTSAIVSILYELLYIGKFSKEEIKNHYPDSVYRLILGLGKVEELYQVHKENAEIFQKLLLSLAEDVRVILIILARRLYALRHIEKQDKEEQQNLVDEITFVYLPFAHRLGLYPVKMDMEDRLLQFNEPEAYAKLVAELEESEAERLQFIESFIAPIKERLDREGLRYTVKYRTKSIASILGKIRKQQVSLKEVYDIFAIRIILDTPREKEKMHCWQVYSIVSDIYQPNPKRLRDWITIPKSTGYESLHTTVMTKDKRWVEVQIRTERMDEVAEKGFAAHWRYKGGKDNTVLDEWLLNVREILESEGKEGSEEVIDDLLLELSDKEVYIFTPNGDLKQLPRGATVLDFAYSIHGDIGNTCTGGTINNKNVPIRYVLQSGDTVKINTAKNQKPNQDWLQFVVTSKAKSHIRQAMKEQQASEIALGKEMLMRRMKNWDIPFNDIAVRDLQQHFKMKQVHELYYNIGTNKIELNTIKEFFTQKEKEAKEISVEEIKDLQETKKPLGTPSDVLVIGDKVSGVDFTLSSCCSPVFGDDIFGFISISKGIRIHRKNCPNAENMMQRYPYRVVPACWTKQGDTSYMAQLEVHGEDSAGIVNGITALFTDKQSAKLRGISFTTEDGLFIGKLSVEVPNKGYLDMISSKIQTLKGVQKVIRLKK</sequence>
<dbReference type="GO" id="GO:0015969">
    <property type="term" value="P:guanosine tetraphosphate metabolic process"/>
    <property type="evidence" value="ECO:0007669"/>
    <property type="project" value="InterPro"/>
</dbReference>
<protein>
    <submittedName>
        <fullName evidence="3">GTP pyrophosphokinase</fullName>
    </submittedName>
</protein>
<reference evidence="3 4" key="1">
    <citation type="submission" date="2018-05" db="EMBL/GenBank/DDBJ databases">
        <title>Genomic Encyclopedia of Type Strains, Phase IV (KMG-IV): sequencing the most valuable type-strain genomes for metagenomic binning, comparative biology and taxonomic classification.</title>
        <authorList>
            <person name="Goeker M."/>
        </authorList>
    </citation>
    <scope>NUCLEOTIDE SEQUENCE [LARGE SCALE GENOMIC DNA]</scope>
    <source>
        <strain evidence="3 4">DSM 28579</strain>
    </source>
</reference>
<keyword evidence="4" id="KW-1185">Reference proteome</keyword>
<dbReference type="InterPro" id="IPR002912">
    <property type="entry name" value="ACT_dom"/>
</dbReference>
<dbReference type="InterPro" id="IPR045865">
    <property type="entry name" value="ACT-like_dom_sf"/>
</dbReference>
<comment type="caution">
    <text evidence="3">The sequence shown here is derived from an EMBL/GenBank/DDBJ whole genome shotgun (WGS) entry which is preliminary data.</text>
</comment>
<dbReference type="Pfam" id="PF19296">
    <property type="entry name" value="RelA_AH_RIS"/>
    <property type="match status" value="1"/>
</dbReference>
<dbReference type="Gene3D" id="1.10.3210.10">
    <property type="entry name" value="Hypothetical protein af1432"/>
    <property type="match status" value="1"/>
</dbReference>
<dbReference type="SUPFAM" id="SSF55021">
    <property type="entry name" value="ACT-like"/>
    <property type="match status" value="1"/>
</dbReference>
<feature type="domain" description="TGS" evidence="2">
    <location>
        <begin position="383"/>
        <end position="444"/>
    </location>
</feature>
<comment type="similarity">
    <text evidence="1">Belongs to the RelA/SpoT family.</text>
</comment>
<dbReference type="CDD" id="cd01668">
    <property type="entry name" value="TGS_RSH"/>
    <property type="match status" value="1"/>
</dbReference>